<dbReference type="Proteomes" id="UP001233172">
    <property type="component" value="Unassembled WGS sequence"/>
</dbReference>
<dbReference type="AlphaFoldDB" id="A0AAD8BYT7"/>
<dbReference type="PANTHER" id="PTHR13167">
    <property type="entry name" value="PIEZO-TYPE MECHANOSENSITIVE ION CHANNEL COMPONENT"/>
    <property type="match status" value="1"/>
</dbReference>
<dbReference type="GO" id="GO:0005261">
    <property type="term" value="F:monoatomic cation channel activity"/>
    <property type="evidence" value="ECO:0007669"/>
    <property type="project" value="TreeGrafter"/>
</dbReference>
<dbReference type="EMBL" id="JASAOG010000024">
    <property type="protein sequence ID" value="KAK0062663.1"/>
    <property type="molecule type" value="Genomic_DNA"/>
</dbReference>
<gene>
    <name evidence="2" type="ORF">Bpfe_007868</name>
</gene>
<dbReference type="PANTHER" id="PTHR13167:SF25">
    <property type="entry name" value="PIEZO-TYPE MECHANOSENSITIVE ION CHANNEL COMPONENT"/>
    <property type="match status" value="1"/>
</dbReference>
<dbReference type="InterPro" id="IPR031334">
    <property type="entry name" value="Piezo_cap_dom"/>
</dbReference>
<evidence type="ECO:0000313" key="3">
    <source>
        <dbReference type="Proteomes" id="UP001233172"/>
    </source>
</evidence>
<organism evidence="2 3">
    <name type="scientific">Biomphalaria pfeifferi</name>
    <name type="common">Bloodfluke planorb</name>
    <name type="synonym">Freshwater snail</name>
    <dbReference type="NCBI Taxonomy" id="112525"/>
    <lineage>
        <taxon>Eukaryota</taxon>
        <taxon>Metazoa</taxon>
        <taxon>Spiralia</taxon>
        <taxon>Lophotrochozoa</taxon>
        <taxon>Mollusca</taxon>
        <taxon>Gastropoda</taxon>
        <taxon>Heterobranchia</taxon>
        <taxon>Euthyneura</taxon>
        <taxon>Panpulmonata</taxon>
        <taxon>Hygrophila</taxon>
        <taxon>Lymnaeoidea</taxon>
        <taxon>Planorbidae</taxon>
        <taxon>Biomphalaria</taxon>
    </lineage>
</organism>
<dbReference type="GO" id="GO:0016020">
    <property type="term" value="C:membrane"/>
    <property type="evidence" value="ECO:0007669"/>
    <property type="project" value="InterPro"/>
</dbReference>
<proteinExistence type="predicted"/>
<accession>A0AAD8BYT7</accession>
<protein>
    <submittedName>
        <fullName evidence="2">Piezo-type mechanosensitive ion channel component 2</fullName>
    </submittedName>
</protein>
<dbReference type="GO" id="GO:0050982">
    <property type="term" value="P:detection of mechanical stimulus"/>
    <property type="evidence" value="ECO:0007669"/>
    <property type="project" value="TreeGrafter"/>
</dbReference>
<evidence type="ECO:0000313" key="2">
    <source>
        <dbReference type="EMBL" id="KAK0062663.1"/>
    </source>
</evidence>
<evidence type="ECO:0000259" key="1">
    <source>
        <dbReference type="Pfam" id="PF12166"/>
    </source>
</evidence>
<dbReference type="InterPro" id="IPR027272">
    <property type="entry name" value="Piezo"/>
</dbReference>
<dbReference type="Pfam" id="PF12166">
    <property type="entry name" value="Piezo_cap"/>
    <property type="match status" value="1"/>
</dbReference>
<reference evidence="2" key="2">
    <citation type="submission" date="2023-04" db="EMBL/GenBank/DDBJ databases">
        <authorList>
            <person name="Bu L."/>
            <person name="Lu L."/>
            <person name="Laidemitt M.R."/>
            <person name="Zhang S.M."/>
            <person name="Mutuku M."/>
            <person name="Mkoji G."/>
            <person name="Steinauer M."/>
            <person name="Loker E.S."/>
        </authorList>
    </citation>
    <scope>NUCLEOTIDE SEQUENCE</scope>
    <source>
        <strain evidence="2">KasaAsao</strain>
        <tissue evidence="2">Whole Snail</tissue>
    </source>
</reference>
<feature type="domain" description="Piezo non-specific cation channel cap" evidence="1">
    <location>
        <begin position="1"/>
        <end position="77"/>
    </location>
</feature>
<dbReference type="GO" id="GO:0071260">
    <property type="term" value="P:cellular response to mechanical stimulus"/>
    <property type="evidence" value="ECO:0007669"/>
    <property type="project" value="TreeGrafter"/>
</dbReference>
<name>A0AAD8BYT7_BIOPF</name>
<dbReference type="GO" id="GO:0008381">
    <property type="term" value="F:mechanosensitive monoatomic ion channel activity"/>
    <property type="evidence" value="ECO:0007669"/>
    <property type="project" value="InterPro"/>
</dbReference>
<dbReference type="GO" id="GO:0042391">
    <property type="term" value="P:regulation of membrane potential"/>
    <property type="evidence" value="ECO:0007669"/>
    <property type="project" value="TreeGrafter"/>
</dbReference>
<reference evidence="2" key="1">
    <citation type="journal article" date="2023" name="PLoS Negl. Trop. Dis.">
        <title>A genome sequence for Biomphalaria pfeifferi, the major vector snail for the human-infecting parasite Schistosoma mansoni.</title>
        <authorList>
            <person name="Bu L."/>
            <person name="Lu L."/>
            <person name="Laidemitt M.R."/>
            <person name="Zhang S.M."/>
            <person name="Mutuku M."/>
            <person name="Mkoji G."/>
            <person name="Steinauer M."/>
            <person name="Loker E.S."/>
        </authorList>
    </citation>
    <scope>NUCLEOTIDE SEQUENCE</scope>
    <source>
        <strain evidence="2">KasaAsao</strain>
    </source>
</reference>
<keyword evidence="3" id="KW-1185">Reference proteome</keyword>
<sequence length="142" mass="16786">MYVSFVLVIFKFIRSSFTLGRILYIHLHEAPDVDRLMELLDQIYLARELKDFWLEEELYAKLIFILRCPEVLFYMTRLRNIVSLKSDVNKIPSEIELQPVMEVISPSQQRKMNVIHNYFTRMPFIPASLMESLGAEAKPKTD</sequence>
<comment type="caution">
    <text evidence="2">The sequence shown here is derived from an EMBL/GenBank/DDBJ whole genome shotgun (WGS) entry which is preliminary data.</text>
</comment>